<evidence type="ECO:0000313" key="3">
    <source>
        <dbReference type="EMBL" id="PVU95067.1"/>
    </source>
</evidence>
<evidence type="ECO:0000313" key="4">
    <source>
        <dbReference type="Proteomes" id="UP000245609"/>
    </source>
</evidence>
<dbReference type="InterPro" id="IPR006597">
    <property type="entry name" value="Sel1-like"/>
</dbReference>
<protein>
    <submittedName>
        <fullName evidence="3">Uncharacterized protein</fullName>
    </submittedName>
</protein>
<feature type="compositionally biased region" description="Low complexity" evidence="2">
    <location>
        <begin position="25"/>
        <end position="40"/>
    </location>
</feature>
<keyword evidence="1" id="KW-0677">Repeat</keyword>
<dbReference type="SUPFAM" id="SSF81901">
    <property type="entry name" value="HCP-like"/>
    <property type="match status" value="2"/>
</dbReference>
<organism evidence="3 4">
    <name type="scientific">Smittium megazygosporum</name>
    <dbReference type="NCBI Taxonomy" id="133381"/>
    <lineage>
        <taxon>Eukaryota</taxon>
        <taxon>Fungi</taxon>
        <taxon>Fungi incertae sedis</taxon>
        <taxon>Zoopagomycota</taxon>
        <taxon>Kickxellomycotina</taxon>
        <taxon>Harpellomycetes</taxon>
        <taxon>Harpellales</taxon>
        <taxon>Legeriomycetaceae</taxon>
        <taxon>Smittium</taxon>
    </lineage>
</organism>
<dbReference type="EMBL" id="MBFS01002586">
    <property type="protein sequence ID" value="PVU95067.1"/>
    <property type="molecule type" value="Genomic_DNA"/>
</dbReference>
<dbReference type="InterPro" id="IPR051726">
    <property type="entry name" value="Chitin_Synth_Reg"/>
</dbReference>
<keyword evidence="4" id="KW-1185">Reference proteome</keyword>
<feature type="compositionally biased region" description="Polar residues" evidence="2">
    <location>
        <begin position="63"/>
        <end position="83"/>
    </location>
</feature>
<feature type="region of interest" description="Disordered" evidence="2">
    <location>
        <begin position="161"/>
        <end position="237"/>
    </location>
</feature>
<evidence type="ECO:0000256" key="1">
    <source>
        <dbReference type="ARBA" id="ARBA00022737"/>
    </source>
</evidence>
<feature type="region of interest" description="Disordered" evidence="2">
    <location>
        <begin position="771"/>
        <end position="811"/>
    </location>
</feature>
<dbReference type="PANTHER" id="PTHR46430:SF1">
    <property type="entry name" value="CHITIN SYNTHASE REGULATOR SKT5-RELATED"/>
    <property type="match status" value="1"/>
</dbReference>
<feature type="compositionally biased region" description="Basic and acidic residues" evidence="2">
    <location>
        <begin position="800"/>
        <end position="811"/>
    </location>
</feature>
<dbReference type="Proteomes" id="UP000245609">
    <property type="component" value="Unassembled WGS sequence"/>
</dbReference>
<dbReference type="Gene3D" id="1.25.40.10">
    <property type="entry name" value="Tetratricopeptide repeat domain"/>
    <property type="match status" value="2"/>
</dbReference>
<gene>
    <name evidence="3" type="ORF">BB560_005890</name>
</gene>
<feature type="region of interest" description="Disordered" evidence="2">
    <location>
        <begin position="284"/>
        <end position="322"/>
    </location>
</feature>
<accession>A0A2T9YRW0</accession>
<name>A0A2T9YRW0_9FUNG</name>
<dbReference type="SMART" id="SM00671">
    <property type="entry name" value="SEL1"/>
    <property type="match status" value="7"/>
</dbReference>
<evidence type="ECO:0000256" key="2">
    <source>
        <dbReference type="SAM" id="MobiDB-lite"/>
    </source>
</evidence>
<feature type="compositionally biased region" description="Basic and acidic residues" evidence="2">
    <location>
        <begin position="290"/>
        <end position="299"/>
    </location>
</feature>
<dbReference type="OrthoDB" id="272077at2759"/>
<proteinExistence type="predicted"/>
<feature type="region of interest" description="Disordered" evidence="2">
    <location>
        <begin position="1"/>
        <end position="99"/>
    </location>
</feature>
<dbReference type="STRING" id="133381.A0A2T9YRW0"/>
<sequence>MSESNTIAAAERIRAPKGPRLPRTGNVDSSGLSTSSDNSTETINTPQPLPPFQQNPPSKLDTEFTSSPTHSSPEPDSNISTPPTYDLPPTPGSILNSDVSTPFPSISNVATDNLVGSFPSTKAVQHHSPNFNSMFSSIDTSFTLNQVTPSFMQEPTASQAENLTITPPPSTPLSPEADPSLSQTSEPANIGLEGLHIDSPPPSAPIPEEGDFLEDSHTSTKSSLKGNPRSVSPDVPPSILKKTVETQIQASIIANSSSPESETTHHSILKSNADFISEDSGFFSSGNLNDHQDASRGYDSDGTQKPFSNTPPLRKPTFGSGTDITTQSAIFRQSTFSMSTSSLSRASMNFGSNQNRISRTLLDSKPALEMYRDAALKTNDERIQLEYAKFLLDSIKTLENGQSFSLSNSFRPMSVADFMFNSNPMSRSGSGHSIHSSNSSQSNINSVADVRFDDKSQSQDNGDDPNGQSANNKNKLVKEAFYWLNLLQKKGSAEACYILGTWYESGLYGVSVDKTKSQRLYVQAAKLHHSKAAFKVAEAYESKKQNSKAFSYYSVAAAMADCPSNYRLATALLKGELGQRQDIKKALIFLRRAAELACVECPDGAHVLGIIYLGEYPDKRVNDIIFTDYEEAHKQLERAASLGMPEAQHKLGHLFEFGEYGFPADPYTSIAYYNTSANQGFALSQMALSGWYLSGAKGILEQSDTLAYDWCLRAANQGLPRAQFGMGYYYDIGIGVERDLQKAIEWYEKAAASGSAEAKERLQKVRNQLAAEDTAESKKSLRRNVTVSRNKKKQSINKQPKSENKEMCSIM</sequence>
<comment type="caution">
    <text evidence="3">The sequence shown here is derived from an EMBL/GenBank/DDBJ whole genome shotgun (WGS) entry which is preliminary data.</text>
</comment>
<dbReference type="InterPro" id="IPR011990">
    <property type="entry name" value="TPR-like_helical_dom_sf"/>
</dbReference>
<feature type="compositionally biased region" description="Polar residues" evidence="2">
    <location>
        <begin position="301"/>
        <end position="311"/>
    </location>
</feature>
<reference evidence="3 4" key="1">
    <citation type="journal article" date="2018" name="MBio">
        <title>Comparative Genomics Reveals the Core Gene Toolbox for the Fungus-Insect Symbiosis.</title>
        <authorList>
            <person name="Wang Y."/>
            <person name="Stata M."/>
            <person name="Wang W."/>
            <person name="Stajich J.E."/>
            <person name="White M.M."/>
            <person name="Moncalvo J.M."/>
        </authorList>
    </citation>
    <scope>NUCLEOTIDE SEQUENCE [LARGE SCALE GENOMIC DNA]</scope>
    <source>
        <strain evidence="3 4">SC-DP-2</strain>
    </source>
</reference>
<dbReference type="Pfam" id="PF08238">
    <property type="entry name" value="Sel1"/>
    <property type="match status" value="6"/>
</dbReference>
<dbReference type="PANTHER" id="PTHR46430">
    <property type="entry name" value="PROTEIN SKT5-RELATED"/>
    <property type="match status" value="1"/>
</dbReference>
<dbReference type="AlphaFoldDB" id="A0A2T9YRW0"/>